<dbReference type="GO" id="GO:0016787">
    <property type="term" value="F:hydrolase activity"/>
    <property type="evidence" value="ECO:0007669"/>
    <property type="project" value="UniProtKB-KW"/>
</dbReference>
<name>A0A518D4I1_9BACT</name>
<dbReference type="GO" id="GO:0006310">
    <property type="term" value="P:DNA recombination"/>
    <property type="evidence" value="ECO:0007669"/>
    <property type="project" value="InterPro"/>
</dbReference>
<dbReference type="GO" id="GO:0043139">
    <property type="term" value="F:5'-3' DNA helicase activity"/>
    <property type="evidence" value="ECO:0007669"/>
    <property type="project" value="InterPro"/>
</dbReference>
<evidence type="ECO:0000256" key="1">
    <source>
        <dbReference type="ARBA" id="ARBA00022741"/>
    </source>
</evidence>
<accession>A0A518D4I1</accession>
<keyword evidence="2" id="KW-0067">ATP-binding</keyword>
<dbReference type="Proteomes" id="UP000319342">
    <property type="component" value="Chromosome"/>
</dbReference>
<dbReference type="InterPro" id="IPR041451">
    <property type="entry name" value="RecD2_SH13"/>
</dbReference>
<dbReference type="InterPro" id="IPR003593">
    <property type="entry name" value="AAA+_ATPase"/>
</dbReference>
<dbReference type="PANTHER" id="PTHR43788:SF6">
    <property type="entry name" value="DNA HELICASE B"/>
    <property type="match status" value="1"/>
</dbReference>
<dbReference type="Pfam" id="PF13538">
    <property type="entry name" value="UvrD_C_2"/>
    <property type="match status" value="1"/>
</dbReference>
<evidence type="ECO:0000313" key="5">
    <source>
        <dbReference type="EMBL" id="QDU86378.1"/>
    </source>
</evidence>
<dbReference type="Pfam" id="PF13604">
    <property type="entry name" value="AAA_30"/>
    <property type="match status" value="1"/>
</dbReference>
<keyword evidence="5" id="KW-0347">Helicase</keyword>
<dbReference type="GO" id="GO:0009338">
    <property type="term" value="C:exodeoxyribonuclease V complex"/>
    <property type="evidence" value="ECO:0007669"/>
    <property type="project" value="TreeGrafter"/>
</dbReference>
<dbReference type="Gene3D" id="3.40.50.300">
    <property type="entry name" value="P-loop containing nucleotide triphosphate hydrolases"/>
    <property type="match status" value="2"/>
</dbReference>
<dbReference type="Pfam" id="PF14490">
    <property type="entry name" value="HHH_RecD2"/>
    <property type="match status" value="1"/>
</dbReference>
<dbReference type="Pfam" id="PF18335">
    <property type="entry name" value="SH3_13"/>
    <property type="match status" value="1"/>
</dbReference>
<evidence type="ECO:0000256" key="3">
    <source>
        <dbReference type="SAM" id="MobiDB-lite"/>
    </source>
</evidence>
<dbReference type="InterPro" id="IPR029493">
    <property type="entry name" value="RecD2-like_HHH"/>
</dbReference>
<evidence type="ECO:0000256" key="2">
    <source>
        <dbReference type="ARBA" id="ARBA00022840"/>
    </source>
</evidence>
<gene>
    <name evidence="5" type="primary">recD2_1</name>
    <name evidence="5" type="ORF">Pla163_35290</name>
</gene>
<dbReference type="PANTHER" id="PTHR43788">
    <property type="entry name" value="DNA2/NAM7 HELICASE FAMILY MEMBER"/>
    <property type="match status" value="1"/>
</dbReference>
<feature type="domain" description="AAA+ ATPase" evidence="4">
    <location>
        <begin position="394"/>
        <end position="535"/>
    </location>
</feature>
<reference evidence="5 6" key="1">
    <citation type="submission" date="2019-02" db="EMBL/GenBank/DDBJ databases">
        <title>Deep-cultivation of Planctomycetes and their phenomic and genomic characterization uncovers novel biology.</title>
        <authorList>
            <person name="Wiegand S."/>
            <person name="Jogler M."/>
            <person name="Boedeker C."/>
            <person name="Pinto D."/>
            <person name="Vollmers J."/>
            <person name="Rivas-Marin E."/>
            <person name="Kohn T."/>
            <person name="Peeters S.H."/>
            <person name="Heuer A."/>
            <person name="Rast P."/>
            <person name="Oberbeckmann S."/>
            <person name="Bunk B."/>
            <person name="Jeske O."/>
            <person name="Meyerdierks A."/>
            <person name="Storesund J.E."/>
            <person name="Kallscheuer N."/>
            <person name="Luecker S."/>
            <person name="Lage O.M."/>
            <person name="Pohl T."/>
            <person name="Merkel B.J."/>
            <person name="Hornburger P."/>
            <person name="Mueller R.-W."/>
            <person name="Bruemmer F."/>
            <person name="Labrenz M."/>
            <person name="Spormann A.M."/>
            <person name="Op den Camp H."/>
            <person name="Overmann J."/>
            <person name="Amann R."/>
            <person name="Jetten M.S.M."/>
            <person name="Mascher T."/>
            <person name="Medema M.H."/>
            <person name="Devos D.P."/>
            <person name="Kaster A.-K."/>
            <person name="Ovreas L."/>
            <person name="Rohde M."/>
            <person name="Galperin M.Y."/>
            <person name="Jogler C."/>
        </authorList>
    </citation>
    <scope>NUCLEOTIDE SEQUENCE [LARGE SCALE GENOMIC DNA]</scope>
    <source>
        <strain evidence="5 6">Pla163</strain>
    </source>
</reference>
<dbReference type="GO" id="GO:0017116">
    <property type="term" value="F:single-stranded DNA helicase activity"/>
    <property type="evidence" value="ECO:0007669"/>
    <property type="project" value="TreeGrafter"/>
</dbReference>
<dbReference type="InterPro" id="IPR027785">
    <property type="entry name" value="UvrD-like_helicase_C"/>
</dbReference>
<dbReference type="Gene3D" id="1.10.10.2220">
    <property type="match status" value="1"/>
</dbReference>
<dbReference type="HAMAP" id="MF_01488">
    <property type="entry name" value="RecD2"/>
    <property type="match status" value="1"/>
</dbReference>
<protein>
    <submittedName>
        <fullName evidence="5">ATP-dependent RecD-like DNA helicase</fullName>
        <ecNumber evidence="5">3.6.4.12</ecNumber>
    </submittedName>
</protein>
<dbReference type="SUPFAM" id="SSF52540">
    <property type="entry name" value="P-loop containing nucleoside triphosphate hydrolases"/>
    <property type="match status" value="2"/>
</dbReference>
<proteinExistence type="inferred from homology"/>
<keyword evidence="6" id="KW-1185">Reference proteome</keyword>
<dbReference type="SMART" id="SM00382">
    <property type="entry name" value="AAA"/>
    <property type="match status" value="1"/>
</dbReference>
<dbReference type="CDD" id="cd18809">
    <property type="entry name" value="SF1_C_RecD"/>
    <property type="match status" value="1"/>
</dbReference>
<dbReference type="InterPro" id="IPR027417">
    <property type="entry name" value="P-loop_NTPase"/>
</dbReference>
<organism evidence="5 6">
    <name type="scientific">Rohdeia mirabilis</name>
    <dbReference type="NCBI Taxonomy" id="2528008"/>
    <lineage>
        <taxon>Bacteria</taxon>
        <taxon>Pseudomonadati</taxon>
        <taxon>Planctomycetota</taxon>
        <taxon>Planctomycetia</taxon>
        <taxon>Planctomycetia incertae sedis</taxon>
        <taxon>Rohdeia</taxon>
    </lineage>
</organism>
<dbReference type="CDD" id="cd17933">
    <property type="entry name" value="DEXSc_RecD-like"/>
    <property type="match status" value="1"/>
</dbReference>
<dbReference type="Pfam" id="PF23139">
    <property type="entry name" value="OB_YrrC"/>
    <property type="match status" value="1"/>
</dbReference>
<evidence type="ECO:0000259" key="4">
    <source>
        <dbReference type="SMART" id="SM00382"/>
    </source>
</evidence>
<dbReference type="GO" id="GO:0005524">
    <property type="term" value="F:ATP binding"/>
    <property type="evidence" value="ECO:0007669"/>
    <property type="project" value="UniProtKB-KW"/>
</dbReference>
<dbReference type="EMBL" id="CP036290">
    <property type="protein sequence ID" value="QDU86378.1"/>
    <property type="molecule type" value="Genomic_DNA"/>
</dbReference>
<evidence type="ECO:0000313" key="6">
    <source>
        <dbReference type="Proteomes" id="UP000319342"/>
    </source>
</evidence>
<keyword evidence="5" id="KW-0378">Hydrolase</keyword>
<dbReference type="AlphaFoldDB" id="A0A518D4I1"/>
<dbReference type="InterPro" id="IPR055446">
    <property type="entry name" value="RecD2_N_OB"/>
</dbReference>
<dbReference type="InterPro" id="IPR006345">
    <property type="entry name" value="RecD2"/>
</dbReference>
<keyword evidence="1" id="KW-0547">Nucleotide-binding</keyword>
<dbReference type="RefSeq" id="WP_419186081.1">
    <property type="nucleotide sequence ID" value="NZ_CP036290.1"/>
</dbReference>
<dbReference type="InterPro" id="IPR050534">
    <property type="entry name" value="Coronavir_polyprotein_1ab"/>
</dbReference>
<dbReference type="EC" id="3.6.4.12" evidence="5"/>
<dbReference type="NCBIfam" id="TIGR01448">
    <property type="entry name" value="recD_rel"/>
    <property type="match status" value="1"/>
</dbReference>
<sequence>MAPPDADPRSGAPRQAGARDGEDGTEVLEGTVDRVTFHSEESLYTVLRVRSEAPVAFGGGDPAGLFGSQVTAVGPTPRPSEGLAVRLVGRWTEHATHGRQFEFESLEVRPPENRAGLVKYLASSAFHGIGETLARRIVEALGTDALERIRTDESCLVGIKGLSGDVAAELVETVRREFGSHAAHAFLVGLGLGPWQADAAVRALGENVQSRVSKDPYILARKVDGIGFVVADRAARELGLPPDGIERRRAALLHRLGEDVSQGHCFAPADELIATTRELLKSQQDDAAFVEALDGLRKMGEIVIDRAGVVDEEEVEETSDDRSEEPALGTLAVQRVWPTRLFQHERGLARGLVALSTAGEVRPWADERDIELAERRARLDLSDEQRAAVSGLLTHPVCVLTGGPGVGKTTVMRLVVDLALSTGARVKLASPTGRAAKRLSEATEREASTIHRLLELEPGSRRFKHGPDKPLPTDLLVVDEVSMLDVRLADHLVRALAAPTRVIFVGDPDQLPSVAAGRVLADLLDSSRIPVFRLTRIYRQAQRSLIVTNAHRILAGEIPVAPEAVVEGEPSDFFFFRTQGEEATARRLVDVVANRIPRAFGIDWKKDVQVLAPMYRGACGVDALNDHLREAAASTTAREIVVRGRHWRVGDRVIHTRNDYEKDVFNGDMGTITRIAPDGSALTVDYPDRAVLYEAKDLGDLQPAFAITVHRSQGGEFPAVVMPMVPQHFVMLQRHLLYTAVTRAKQLLVLVGEPRALELAVANAEQRFRRSGLAERLRAAGRN</sequence>
<dbReference type="GO" id="GO:0003677">
    <property type="term" value="F:DNA binding"/>
    <property type="evidence" value="ECO:0007669"/>
    <property type="project" value="InterPro"/>
</dbReference>
<dbReference type="Gene3D" id="2.30.30.940">
    <property type="match status" value="1"/>
</dbReference>
<feature type="region of interest" description="Disordered" evidence="3">
    <location>
        <begin position="1"/>
        <end position="26"/>
    </location>
</feature>